<keyword evidence="3" id="KW-1185">Reference proteome</keyword>
<dbReference type="Proteomes" id="UP000224974">
    <property type="component" value="Unassembled WGS sequence"/>
</dbReference>
<reference evidence="1" key="1">
    <citation type="submission" date="2017-09" db="EMBL/GenBank/DDBJ databases">
        <title>FDA dAtabase for Regulatory Grade micrObial Sequences (FDA-ARGOS): Supporting development and validation of Infectious Disease Dx tests.</title>
        <authorList>
            <person name="Minogue T."/>
            <person name="Wolcott M."/>
            <person name="Wasieloski L."/>
            <person name="Aguilar W."/>
            <person name="Moore D."/>
            <person name="Tallon L.J."/>
            <person name="Sadzewicz L."/>
            <person name="Ott S."/>
            <person name="Zhao X."/>
            <person name="Nagaraj S."/>
            <person name="Vavikolanu K."/>
            <person name="Aluvathingal J."/>
            <person name="Nadendla S."/>
            <person name="Sichtig H."/>
        </authorList>
    </citation>
    <scope>NUCLEOTIDE SEQUENCE</scope>
    <source>
        <strain evidence="1">FDAARGOS_387</strain>
    </source>
</reference>
<proteinExistence type="predicted"/>
<dbReference type="OrthoDB" id="6858273at2"/>
<evidence type="ECO:0000313" key="2">
    <source>
        <dbReference type="EMBL" id="VFS51568.1"/>
    </source>
</evidence>
<sequence>MTEPKLVAPEVFCLQTHDYRSNCLEFLRLVNQIAFRDNKALTIDLSKVRYATASASLLLFAIVNRAQLSANSKNAGQNVRVLFPKKNENPEGHRWIVATGLSKALMAGTFRKLDNLTKEGRYFQSSTNPSEHSSATALFLAERAQLTSTQFRLLTSGISEAMLNVHHHAYNSLIFEPDIKVMKGSRWWQCAWFDPSKDKVVFIICDLGMGITRSYCNTLALPQAAERMLELNAVTEAMTQGNTCTGDNGRGNGSEDIKRPIGVGCAKNESLLILTGHTKYHYGSNESQPKTLYQDDEIPGTLVEWSLVPNRGKNDD</sequence>
<dbReference type="AlphaFoldDB" id="A0A2C6DJ69"/>
<evidence type="ECO:0000313" key="1">
    <source>
        <dbReference type="EMBL" id="PHI31276.1"/>
    </source>
</evidence>
<gene>
    <name evidence="1" type="ORF">CRN84_18990</name>
    <name evidence="2" type="ORF">NCTC12282_05215</name>
</gene>
<dbReference type="STRING" id="1111728.GCA_000427805_03759"/>
<reference evidence="3" key="2">
    <citation type="submission" date="2017-09" db="EMBL/GenBank/DDBJ databases">
        <title>FDA dAtabase for Regulatory Grade micrObial Sequences (FDA-ARGOS): Supporting development and validation of Infectious Disease Dx tests.</title>
        <authorList>
            <person name="Minogue T."/>
            <person name="Wolcott M."/>
            <person name="Wasieloski L."/>
            <person name="Aguilar W."/>
            <person name="Moore D."/>
            <person name="Tallon L."/>
            <person name="Sadzewicz L."/>
            <person name="Ott S."/>
            <person name="Zhao X."/>
            <person name="Nagaraj S."/>
            <person name="Vavikolanu K."/>
            <person name="Aluvathingal J."/>
            <person name="Nadendla S."/>
            <person name="Sichtig H."/>
        </authorList>
    </citation>
    <scope>NUCLEOTIDE SEQUENCE [LARGE SCALE GENOMIC DNA]</scope>
    <source>
        <strain evidence="3">FDAARGOS_387</strain>
    </source>
</reference>
<dbReference type="EMBL" id="PDDX01000001">
    <property type="protein sequence ID" value="PHI31276.1"/>
    <property type="molecule type" value="Genomic_DNA"/>
</dbReference>
<reference evidence="2 4" key="3">
    <citation type="submission" date="2019-03" db="EMBL/GenBank/DDBJ databases">
        <authorList>
            <consortium name="Pathogen Informatics"/>
        </authorList>
    </citation>
    <scope>NUCLEOTIDE SEQUENCE [LARGE SCALE GENOMIC DNA]</scope>
    <source>
        <strain evidence="2 4">NCTC12282</strain>
    </source>
</reference>
<evidence type="ECO:0008006" key="5">
    <source>
        <dbReference type="Google" id="ProtNLM"/>
    </source>
</evidence>
<organism evidence="1 3">
    <name type="scientific">Budvicia aquatica</name>
    <dbReference type="NCBI Taxonomy" id="82979"/>
    <lineage>
        <taxon>Bacteria</taxon>
        <taxon>Pseudomonadati</taxon>
        <taxon>Pseudomonadota</taxon>
        <taxon>Gammaproteobacteria</taxon>
        <taxon>Enterobacterales</taxon>
        <taxon>Budviciaceae</taxon>
        <taxon>Budvicia</taxon>
    </lineage>
</organism>
<evidence type="ECO:0000313" key="4">
    <source>
        <dbReference type="Proteomes" id="UP000373449"/>
    </source>
</evidence>
<protein>
    <recommendedName>
        <fullName evidence="5">STAS domain-containing protein</fullName>
    </recommendedName>
</protein>
<accession>A0A2C6DJ69</accession>
<dbReference type="Proteomes" id="UP000373449">
    <property type="component" value="Unassembled WGS sequence"/>
</dbReference>
<evidence type="ECO:0000313" key="3">
    <source>
        <dbReference type="Proteomes" id="UP000224974"/>
    </source>
</evidence>
<dbReference type="EMBL" id="CAADJA010000002">
    <property type="protein sequence ID" value="VFS51568.1"/>
    <property type="molecule type" value="Genomic_DNA"/>
</dbReference>
<name>A0A2C6DJ69_9GAMM</name>